<accession>K1QML3</accession>
<dbReference type="InParanoid" id="K1QML3"/>
<sequence>MSKNNHVSTPCSNNVRGDLLTLVLQANVRRSDVTRMQPPDIICTQVAVAEIRETMCVSLNFAIFALVASLLATPLPERGVKLCFIPCREVRVNASDIREVFVSNCALAKVEIVGDPRTVTIRDSAGPCESTLEKLKKLLLKMKDEEGKTLSDKAWGYDTFTTMQHYCGGTSCLENQNKVFEGVKINVKMFF</sequence>
<protein>
    <submittedName>
        <fullName evidence="1">Uncharacterized protein</fullName>
    </submittedName>
</protein>
<organism evidence="1">
    <name type="scientific">Magallana gigas</name>
    <name type="common">Pacific oyster</name>
    <name type="synonym">Crassostrea gigas</name>
    <dbReference type="NCBI Taxonomy" id="29159"/>
    <lineage>
        <taxon>Eukaryota</taxon>
        <taxon>Metazoa</taxon>
        <taxon>Spiralia</taxon>
        <taxon>Lophotrochozoa</taxon>
        <taxon>Mollusca</taxon>
        <taxon>Bivalvia</taxon>
        <taxon>Autobranchia</taxon>
        <taxon>Pteriomorphia</taxon>
        <taxon>Ostreida</taxon>
        <taxon>Ostreoidea</taxon>
        <taxon>Ostreidae</taxon>
        <taxon>Magallana</taxon>
    </lineage>
</organism>
<name>K1QML3_MAGGI</name>
<gene>
    <name evidence="1" type="ORF">CGI_10011262</name>
</gene>
<reference evidence="1" key="1">
    <citation type="journal article" date="2012" name="Nature">
        <title>The oyster genome reveals stress adaptation and complexity of shell formation.</title>
        <authorList>
            <person name="Zhang G."/>
            <person name="Fang X."/>
            <person name="Guo X."/>
            <person name="Li L."/>
            <person name="Luo R."/>
            <person name="Xu F."/>
            <person name="Yang P."/>
            <person name="Zhang L."/>
            <person name="Wang X."/>
            <person name="Qi H."/>
            <person name="Xiong Z."/>
            <person name="Que H."/>
            <person name="Xie Y."/>
            <person name="Holland P.W."/>
            <person name="Paps J."/>
            <person name="Zhu Y."/>
            <person name="Wu F."/>
            <person name="Chen Y."/>
            <person name="Wang J."/>
            <person name="Peng C."/>
            <person name="Meng J."/>
            <person name="Yang L."/>
            <person name="Liu J."/>
            <person name="Wen B."/>
            <person name="Zhang N."/>
            <person name="Huang Z."/>
            <person name="Zhu Q."/>
            <person name="Feng Y."/>
            <person name="Mount A."/>
            <person name="Hedgecock D."/>
            <person name="Xu Z."/>
            <person name="Liu Y."/>
            <person name="Domazet-Loso T."/>
            <person name="Du Y."/>
            <person name="Sun X."/>
            <person name="Zhang S."/>
            <person name="Liu B."/>
            <person name="Cheng P."/>
            <person name="Jiang X."/>
            <person name="Li J."/>
            <person name="Fan D."/>
            <person name="Wang W."/>
            <person name="Fu W."/>
            <person name="Wang T."/>
            <person name="Wang B."/>
            <person name="Zhang J."/>
            <person name="Peng Z."/>
            <person name="Li Y."/>
            <person name="Li N."/>
            <person name="Wang J."/>
            <person name="Chen M."/>
            <person name="He Y."/>
            <person name="Tan F."/>
            <person name="Song X."/>
            <person name="Zheng Q."/>
            <person name="Huang R."/>
            <person name="Yang H."/>
            <person name="Du X."/>
            <person name="Chen L."/>
            <person name="Yang M."/>
            <person name="Gaffney P.M."/>
            <person name="Wang S."/>
            <person name="Luo L."/>
            <person name="She Z."/>
            <person name="Ming Y."/>
            <person name="Huang W."/>
            <person name="Zhang S."/>
            <person name="Huang B."/>
            <person name="Zhang Y."/>
            <person name="Qu T."/>
            <person name="Ni P."/>
            <person name="Miao G."/>
            <person name="Wang J."/>
            <person name="Wang Q."/>
            <person name="Steinberg C.E."/>
            <person name="Wang H."/>
            <person name="Li N."/>
            <person name="Qian L."/>
            <person name="Zhang G."/>
            <person name="Li Y."/>
            <person name="Yang H."/>
            <person name="Liu X."/>
            <person name="Wang J."/>
            <person name="Yin Y."/>
            <person name="Wang J."/>
        </authorList>
    </citation>
    <scope>NUCLEOTIDE SEQUENCE [LARGE SCALE GENOMIC DNA]</scope>
    <source>
        <strain evidence="1">05x7-T-G4-1.051#20</strain>
    </source>
</reference>
<dbReference type="EMBL" id="JH818986">
    <property type="protein sequence ID" value="EKC35088.1"/>
    <property type="molecule type" value="Genomic_DNA"/>
</dbReference>
<dbReference type="AlphaFoldDB" id="K1QML3"/>
<proteinExistence type="predicted"/>
<evidence type="ECO:0000313" key="1">
    <source>
        <dbReference type="EMBL" id="EKC35088.1"/>
    </source>
</evidence>
<dbReference type="HOGENOM" id="CLU_1422754_0_0_1"/>